<evidence type="ECO:0000256" key="5">
    <source>
        <dbReference type="ARBA" id="ARBA00022679"/>
    </source>
</evidence>
<evidence type="ECO:0000256" key="2">
    <source>
        <dbReference type="ARBA" id="ARBA00004323"/>
    </source>
</evidence>
<keyword evidence="11" id="KW-0472">Membrane</keyword>
<proteinExistence type="predicted"/>
<dbReference type="Proteomes" id="UP000219452">
    <property type="component" value="Unassembled WGS sequence"/>
</dbReference>
<dbReference type="AlphaFoldDB" id="A0A286GS38"/>
<comment type="cofactor">
    <cofactor evidence="1">
        <name>Mn(2+)</name>
        <dbReference type="ChEBI" id="CHEBI:29035"/>
    </cofactor>
</comment>
<evidence type="ECO:0000256" key="7">
    <source>
        <dbReference type="ARBA" id="ARBA00022723"/>
    </source>
</evidence>
<dbReference type="GO" id="GO:0008375">
    <property type="term" value="F:acetylglucosaminyltransferase activity"/>
    <property type="evidence" value="ECO:0007669"/>
    <property type="project" value="InterPro"/>
</dbReference>
<comment type="pathway">
    <text evidence="3">Protein modification; protein glycosylation.</text>
</comment>
<evidence type="ECO:0000256" key="11">
    <source>
        <dbReference type="ARBA" id="ARBA00023136"/>
    </source>
</evidence>
<evidence type="ECO:0000313" key="14">
    <source>
        <dbReference type="Proteomes" id="UP000219452"/>
    </source>
</evidence>
<keyword evidence="12" id="KW-0464">Manganese</keyword>
<organism evidence="13 14">
    <name type="scientific">Spirosoma fluviale</name>
    <dbReference type="NCBI Taxonomy" id="1597977"/>
    <lineage>
        <taxon>Bacteria</taxon>
        <taxon>Pseudomonadati</taxon>
        <taxon>Bacteroidota</taxon>
        <taxon>Cytophagia</taxon>
        <taxon>Cytophagales</taxon>
        <taxon>Cytophagaceae</taxon>
        <taxon>Spirosoma</taxon>
    </lineage>
</organism>
<keyword evidence="7" id="KW-0479">Metal-binding</keyword>
<evidence type="ECO:0000313" key="13">
    <source>
        <dbReference type="EMBL" id="SOD98302.1"/>
    </source>
</evidence>
<accession>A0A286GS38</accession>
<evidence type="ECO:0000256" key="8">
    <source>
        <dbReference type="ARBA" id="ARBA00022968"/>
    </source>
</evidence>
<dbReference type="Pfam" id="PF03071">
    <property type="entry name" value="GNT-I"/>
    <property type="match status" value="1"/>
</dbReference>
<evidence type="ECO:0000256" key="3">
    <source>
        <dbReference type="ARBA" id="ARBA00004922"/>
    </source>
</evidence>
<evidence type="ECO:0000256" key="4">
    <source>
        <dbReference type="ARBA" id="ARBA00022676"/>
    </source>
</evidence>
<keyword evidence="10" id="KW-0333">Golgi apparatus</keyword>
<evidence type="ECO:0000256" key="6">
    <source>
        <dbReference type="ARBA" id="ARBA00022692"/>
    </source>
</evidence>
<reference evidence="14" key="1">
    <citation type="submission" date="2017-09" db="EMBL/GenBank/DDBJ databases">
        <authorList>
            <person name="Varghese N."/>
            <person name="Submissions S."/>
        </authorList>
    </citation>
    <scope>NUCLEOTIDE SEQUENCE [LARGE SCALE GENOMIC DNA]</scope>
    <source>
        <strain evidence="14">DSM 29961</strain>
    </source>
</reference>
<keyword evidence="6" id="KW-0812">Transmembrane</keyword>
<evidence type="ECO:0000256" key="1">
    <source>
        <dbReference type="ARBA" id="ARBA00001936"/>
    </source>
</evidence>
<keyword evidence="4" id="KW-0328">Glycosyltransferase</keyword>
<dbReference type="GO" id="GO:0046872">
    <property type="term" value="F:metal ion binding"/>
    <property type="evidence" value="ECO:0007669"/>
    <property type="project" value="UniProtKB-KW"/>
</dbReference>
<dbReference type="EMBL" id="OCNH01000008">
    <property type="protein sequence ID" value="SOD98302.1"/>
    <property type="molecule type" value="Genomic_DNA"/>
</dbReference>
<evidence type="ECO:0000256" key="10">
    <source>
        <dbReference type="ARBA" id="ARBA00023034"/>
    </source>
</evidence>
<dbReference type="InterPro" id="IPR029044">
    <property type="entry name" value="Nucleotide-diphossugar_trans"/>
</dbReference>
<keyword evidence="9" id="KW-1133">Transmembrane helix</keyword>
<dbReference type="OrthoDB" id="9785375at2"/>
<dbReference type="UniPathway" id="UPA00378"/>
<dbReference type="Gene3D" id="3.90.550.10">
    <property type="entry name" value="Spore Coat Polysaccharide Biosynthesis Protein SpsA, Chain A"/>
    <property type="match status" value="1"/>
</dbReference>
<name>A0A286GS38_9BACT</name>
<dbReference type="SUPFAM" id="SSF53448">
    <property type="entry name" value="Nucleotide-diphospho-sugar transferases"/>
    <property type="match status" value="1"/>
</dbReference>
<dbReference type="InterPro" id="IPR004139">
    <property type="entry name" value="Glyco_trans_13"/>
</dbReference>
<keyword evidence="5" id="KW-0808">Transferase</keyword>
<comment type="subcellular location">
    <subcellularLocation>
        <location evidence="2">Golgi apparatus membrane</location>
        <topology evidence="2">Single-pass type II membrane protein</topology>
    </subcellularLocation>
</comment>
<evidence type="ECO:0000256" key="9">
    <source>
        <dbReference type="ARBA" id="ARBA00022989"/>
    </source>
</evidence>
<keyword evidence="14" id="KW-1185">Reference proteome</keyword>
<evidence type="ECO:0000256" key="12">
    <source>
        <dbReference type="ARBA" id="ARBA00023211"/>
    </source>
</evidence>
<keyword evidence="8" id="KW-0735">Signal-anchor</keyword>
<sequence>MSLAPILLFTYKRLGTLQQTVSSLQKNQLSSQSDLFVFSDAAKSEKDIDSVGEVRSYLKTITDFKTITIHESPTNKGLATSIISGVTQIINDYGKIIVLEDDLETSPNFLSFMNQALDYYEHHASVFSISGFTMPMKGLRPDEVYFTQRASSWGWATWKDRWTPIDWQVKDYASFRCNDTQRKLFNRMGSDMSDMLDRQMRGDINSWAIRWCYHQYKKGLYTVFPAESKVQNIGLENPASTHTNERFNRFKTKIDQRHIRQFRFSDTIELDKYLLNQFTRPYSIPERVKYKLLNLLFAR</sequence>
<gene>
    <name evidence="13" type="ORF">SAMN06269250_6017</name>
</gene>
<dbReference type="RefSeq" id="WP_097131167.1">
    <property type="nucleotide sequence ID" value="NZ_OCNH01000008.1"/>
</dbReference>
<protein>
    <submittedName>
        <fullName evidence="13">GNT-I family protein</fullName>
    </submittedName>
</protein>